<dbReference type="EMBL" id="LR593887">
    <property type="protein sequence ID" value="VTS03597.1"/>
    <property type="molecule type" value="Genomic_DNA"/>
</dbReference>
<dbReference type="Proteomes" id="UP000464378">
    <property type="component" value="Chromosome"/>
</dbReference>
<sequence length="529" mass="55895">MADQPVANAGAKPADAKARPQAAAVIRRMAVTQEDARERLLKRQLPAWVISGAFHLVFMVLFVVFFSGETAAPVEANDNLVETVVEDKAEEPEQDLTNPDMGFESDLAAATEADREEPENVEAPVVPEEAIGSPSETSEAPTQTLAPPGANEVMPNAGTAVGPEGTVKAGDGGAGGSFATPGMRGRSGATKDALLKSGGGNQLSEAAVARGLEWLARQQKPDGRWVYDGSSAGDTVAATGMALLPFLAAGQTHKSGAAKSGKNYSKKIALGLEYLKSRQQPSGDFTGASSMYSTAIAAVALCEAYGMTKDPSLKRHAQSVLNFIMKGQGNNGSWGYRAGSTGDTSIVGWQIQALKSGKIADLTVSDEIMKRANSFLDTVSTESGARYGYTSRGGTPSLTAVGLLCRQYSANWGPNNPALAAGVDFLVKGSAPQKGRFDMYVYYYATQVVHFYGGAKWSKDWNPKMRDMLIDMQVKLAGPDQGSWAADTGSIGSHCGRLGTTCLALLTLEVYYRHLPLYKRDAGGLKDLD</sequence>
<gene>
    <name evidence="3" type="ORF">GMBLW1_07900</name>
</gene>
<accession>A0A6C2YNH1</accession>
<dbReference type="RefSeq" id="WP_162658264.1">
    <property type="nucleotide sequence ID" value="NZ_LR593887.1"/>
</dbReference>
<dbReference type="CDD" id="cd00688">
    <property type="entry name" value="ISOPREN_C2_like"/>
    <property type="match status" value="1"/>
</dbReference>
<evidence type="ECO:0000313" key="3">
    <source>
        <dbReference type="EMBL" id="VIP03170.1"/>
    </source>
</evidence>
<keyword evidence="4" id="KW-1185">Reference proteome</keyword>
<evidence type="ECO:0000256" key="1">
    <source>
        <dbReference type="SAM" id="MobiDB-lite"/>
    </source>
</evidence>
<protein>
    <recommendedName>
        <fullName evidence="5">Squalene cyclase C-terminal domain-containing protein</fullName>
    </recommendedName>
</protein>
<dbReference type="SUPFAM" id="SSF48239">
    <property type="entry name" value="Terpenoid cyclases/Protein prenyltransferases"/>
    <property type="match status" value="1"/>
</dbReference>
<dbReference type="EMBL" id="LR586016">
    <property type="protein sequence ID" value="VIP03170.1"/>
    <property type="molecule type" value="Genomic_DNA"/>
</dbReference>
<feature type="transmembrane region" description="Helical" evidence="2">
    <location>
        <begin position="45"/>
        <end position="66"/>
    </location>
</feature>
<feature type="region of interest" description="Disordered" evidence="1">
    <location>
        <begin position="110"/>
        <end position="158"/>
    </location>
</feature>
<keyword evidence="2" id="KW-0472">Membrane</keyword>
<keyword evidence="2" id="KW-1133">Transmembrane helix</keyword>
<feature type="compositionally biased region" description="Low complexity" evidence="1">
    <location>
        <begin position="121"/>
        <end position="130"/>
    </location>
</feature>
<evidence type="ECO:0000313" key="4">
    <source>
        <dbReference type="Proteomes" id="UP000464378"/>
    </source>
</evidence>
<dbReference type="InterPro" id="IPR008930">
    <property type="entry name" value="Terpenoid_cyclase/PrenylTrfase"/>
</dbReference>
<reference evidence="3" key="1">
    <citation type="submission" date="2019-04" db="EMBL/GenBank/DDBJ databases">
        <authorList>
            <consortium name="Science for Life Laboratories"/>
        </authorList>
    </citation>
    <scope>NUCLEOTIDE SEQUENCE</scope>
    <source>
        <strain evidence="3">MBLW1</strain>
    </source>
</reference>
<dbReference type="KEGG" id="tim:GMBLW1_07900"/>
<evidence type="ECO:0008006" key="5">
    <source>
        <dbReference type="Google" id="ProtNLM"/>
    </source>
</evidence>
<organism evidence="3">
    <name type="scientific">Tuwongella immobilis</name>
    <dbReference type="NCBI Taxonomy" id="692036"/>
    <lineage>
        <taxon>Bacteria</taxon>
        <taxon>Pseudomonadati</taxon>
        <taxon>Planctomycetota</taxon>
        <taxon>Planctomycetia</taxon>
        <taxon>Gemmatales</taxon>
        <taxon>Gemmataceae</taxon>
        <taxon>Tuwongella</taxon>
    </lineage>
</organism>
<dbReference type="Gene3D" id="1.50.10.20">
    <property type="match status" value="2"/>
</dbReference>
<dbReference type="AlphaFoldDB" id="A0A6C2YNH1"/>
<name>A0A6C2YNH1_9BACT</name>
<dbReference type="InParanoid" id="A0A6C2YNH1"/>
<feature type="compositionally biased region" description="Polar residues" evidence="1">
    <location>
        <begin position="134"/>
        <end position="145"/>
    </location>
</feature>
<keyword evidence="2" id="KW-0812">Transmembrane</keyword>
<evidence type="ECO:0000256" key="2">
    <source>
        <dbReference type="SAM" id="Phobius"/>
    </source>
</evidence>
<proteinExistence type="predicted"/>